<dbReference type="AlphaFoldDB" id="A0A915XLD7"/>
<dbReference type="Proteomes" id="UP001063350">
    <property type="component" value="Chromosome"/>
</dbReference>
<accession>A0A915XLD7</accession>
<keyword evidence="1" id="KW-0732">Signal</keyword>
<protein>
    <recommendedName>
        <fullName evidence="4">Cytochrome C</fullName>
    </recommendedName>
</protein>
<dbReference type="KEGG" id="ddu:GF1_29490"/>
<reference evidence="2" key="1">
    <citation type="submission" date="2020-12" db="EMBL/GenBank/DDBJ databases">
        <title>Desulfobium dissulfuricans gen. nov., sp. nov., a novel mesophilic, sulfate-reducing bacterium isolated from a deep-sea hydrothermal vent.</title>
        <authorList>
            <person name="Hashimoto Y."/>
            <person name="Tame A."/>
            <person name="Sawayama S."/>
            <person name="Miyazaki J."/>
            <person name="Takai K."/>
            <person name="Nakagawa S."/>
        </authorList>
    </citation>
    <scope>NUCLEOTIDE SEQUENCE</scope>
    <source>
        <strain evidence="2">GF1</strain>
    </source>
</reference>
<dbReference type="EMBL" id="AP024233">
    <property type="protein sequence ID" value="BCO10573.1"/>
    <property type="molecule type" value="Genomic_DNA"/>
</dbReference>
<gene>
    <name evidence="2" type="ORF">GF1_29490</name>
</gene>
<evidence type="ECO:0000313" key="2">
    <source>
        <dbReference type="EMBL" id="BCO10573.1"/>
    </source>
</evidence>
<proteinExistence type="predicted"/>
<sequence length="64" mass="6452">MKKSTQRTLIAATCLGLVFVLGRVTTLSAQEADSSSACINCHTDLEEMDSYGAASASGGAAIAG</sequence>
<feature type="chain" id="PRO_5036747000" description="Cytochrome C" evidence="1">
    <location>
        <begin position="30"/>
        <end position="64"/>
    </location>
</feature>
<feature type="signal peptide" evidence="1">
    <location>
        <begin position="1"/>
        <end position="29"/>
    </location>
</feature>
<evidence type="ECO:0008006" key="4">
    <source>
        <dbReference type="Google" id="ProtNLM"/>
    </source>
</evidence>
<evidence type="ECO:0000313" key="3">
    <source>
        <dbReference type="Proteomes" id="UP001063350"/>
    </source>
</evidence>
<organism evidence="2 3">
    <name type="scientific">Desulfolithobacter dissulfuricans</name>
    <dbReference type="NCBI Taxonomy" id="2795293"/>
    <lineage>
        <taxon>Bacteria</taxon>
        <taxon>Pseudomonadati</taxon>
        <taxon>Thermodesulfobacteriota</taxon>
        <taxon>Desulfobulbia</taxon>
        <taxon>Desulfobulbales</taxon>
        <taxon>Desulfobulbaceae</taxon>
        <taxon>Desulfolithobacter</taxon>
    </lineage>
</organism>
<dbReference type="RefSeq" id="WP_267927301.1">
    <property type="nucleotide sequence ID" value="NZ_AP024233.1"/>
</dbReference>
<keyword evidence="3" id="KW-1185">Reference proteome</keyword>
<evidence type="ECO:0000256" key="1">
    <source>
        <dbReference type="SAM" id="SignalP"/>
    </source>
</evidence>
<name>A0A915XLD7_9BACT</name>